<dbReference type="GO" id="GO:0046474">
    <property type="term" value="P:glycerophospholipid biosynthetic process"/>
    <property type="evidence" value="ECO:0007669"/>
    <property type="project" value="TreeGrafter"/>
</dbReference>
<dbReference type="Proteomes" id="UP000199423">
    <property type="component" value="Unassembled WGS sequence"/>
</dbReference>
<dbReference type="InterPro" id="IPR000462">
    <property type="entry name" value="CDP-OH_P_trans"/>
</dbReference>
<evidence type="ECO:0000256" key="9">
    <source>
        <dbReference type="ARBA" id="ARBA00023209"/>
    </source>
</evidence>
<protein>
    <submittedName>
        <fullName evidence="12">CDP-diacylglycerol--glycerol-3-phosphate 3-phosphatidyltransferase</fullName>
    </submittedName>
</protein>
<evidence type="ECO:0000256" key="11">
    <source>
        <dbReference type="SAM" id="Phobius"/>
    </source>
</evidence>
<dbReference type="GO" id="GO:0016780">
    <property type="term" value="F:phosphotransferase activity, for other substituted phosphate groups"/>
    <property type="evidence" value="ECO:0007669"/>
    <property type="project" value="InterPro"/>
</dbReference>
<evidence type="ECO:0000313" key="12">
    <source>
        <dbReference type="EMBL" id="SFV36839.1"/>
    </source>
</evidence>
<organism evidence="12 13">
    <name type="scientific">Hyphomicrobium facile</name>
    <dbReference type="NCBI Taxonomy" id="51670"/>
    <lineage>
        <taxon>Bacteria</taxon>
        <taxon>Pseudomonadati</taxon>
        <taxon>Pseudomonadota</taxon>
        <taxon>Alphaproteobacteria</taxon>
        <taxon>Hyphomicrobiales</taxon>
        <taxon>Hyphomicrobiaceae</taxon>
        <taxon>Hyphomicrobium</taxon>
    </lineage>
</organism>
<evidence type="ECO:0000313" key="13">
    <source>
        <dbReference type="Proteomes" id="UP000199423"/>
    </source>
</evidence>
<evidence type="ECO:0000256" key="5">
    <source>
        <dbReference type="ARBA" id="ARBA00022692"/>
    </source>
</evidence>
<keyword evidence="12" id="KW-0808">Transferase</keyword>
<evidence type="ECO:0000256" key="7">
    <source>
        <dbReference type="ARBA" id="ARBA00023098"/>
    </source>
</evidence>
<evidence type="ECO:0000256" key="10">
    <source>
        <dbReference type="ARBA" id="ARBA00023264"/>
    </source>
</evidence>
<proteinExistence type="inferred from homology"/>
<dbReference type="EMBL" id="FPCH01000003">
    <property type="protein sequence ID" value="SFV36839.1"/>
    <property type="molecule type" value="Genomic_DNA"/>
</dbReference>
<dbReference type="Gene3D" id="1.20.120.1760">
    <property type="match status" value="1"/>
</dbReference>
<comment type="similarity">
    <text evidence="3">Belongs to the CDP-alcohol phosphatidyltransferase class-I family.</text>
</comment>
<keyword evidence="8 11" id="KW-0472">Membrane</keyword>
<gene>
    <name evidence="12" type="ORF">SAMN04488557_2823</name>
</gene>
<keyword evidence="10" id="KW-1208">Phospholipid metabolism</keyword>
<dbReference type="InterPro" id="IPR043130">
    <property type="entry name" value="CDP-OH_PTrfase_TM_dom"/>
</dbReference>
<evidence type="ECO:0000256" key="6">
    <source>
        <dbReference type="ARBA" id="ARBA00022989"/>
    </source>
</evidence>
<sequence>MLLHYCSAKEDVLDEINFQGLGSRRLIGFNFAQAEKDGDSFGVSIPNLITLGRVILVPVVFWLLLTGELQAAFLAFVVAGISDAVDGFLAKRFSWETELGAYLDPIADKLLIVCIFIALGVTARLPSWLVILVVSRDVLIVIAVVLSWLLDHPTPMKPLAVSKMNTVAQIVLAATVLADEGFGLRLKGPVQLLTLLAAATTIISLVAYLRVWLKHMTFYETTGSKS</sequence>
<keyword evidence="4" id="KW-0444">Lipid biosynthesis</keyword>
<keyword evidence="9" id="KW-0594">Phospholipid biosynthesis</keyword>
<name>A0A1I7NQ97_9HYPH</name>
<dbReference type="Pfam" id="PF01066">
    <property type="entry name" value="CDP-OH_P_transf"/>
    <property type="match status" value="1"/>
</dbReference>
<keyword evidence="13" id="KW-1185">Reference proteome</keyword>
<dbReference type="FunFam" id="1.20.120.1760:FF:000033">
    <property type="entry name" value="CDP-alcohol phosphatidyltransferase"/>
    <property type="match status" value="1"/>
</dbReference>
<dbReference type="PANTHER" id="PTHR14269:SF62">
    <property type="entry name" value="CDP-DIACYLGLYCEROL--GLYCEROL-3-PHOSPHATE 3-PHOSPHATIDYLTRANSFERASE 1, CHLOROPLASTIC"/>
    <property type="match status" value="1"/>
</dbReference>
<feature type="transmembrane region" description="Helical" evidence="11">
    <location>
        <begin position="127"/>
        <end position="149"/>
    </location>
</feature>
<feature type="transmembrane region" description="Helical" evidence="11">
    <location>
        <begin position="101"/>
        <end position="121"/>
    </location>
</feature>
<reference evidence="13" key="1">
    <citation type="submission" date="2016-10" db="EMBL/GenBank/DDBJ databases">
        <authorList>
            <person name="Varghese N."/>
            <person name="Submissions S."/>
        </authorList>
    </citation>
    <scope>NUCLEOTIDE SEQUENCE [LARGE SCALE GENOMIC DNA]</scope>
    <source>
        <strain evidence="13">DSM 1565</strain>
    </source>
</reference>
<dbReference type="AlphaFoldDB" id="A0A1I7NQ97"/>
<feature type="transmembrane region" description="Helical" evidence="11">
    <location>
        <begin position="190"/>
        <end position="209"/>
    </location>
</feature>
<dbReference type="PANTHER" id="PTHR14269">
    <property type="entry name" value="CDP-DIACYLGLYCEROL--GLYCEROL-3-PHOSPHATE 3-PHOSPHATIDYLTRANSFERASE-RELATED"/>
    <property type="match status" value="1"/>
</dbReference>
<keyword evidence="6 11" id="KW-1133">Transmembrane helix</keyword>
<dbReference type="GO" id="GO:0016020">
    <property type="term" value="C:membrane"/>
    <property type="evidence" value="ECO:0007669"/>
    <property type="project" value="UniProtKB-SubCell"/>
</dbReference>
<keyword evidence="7" id="KW-0443">Lipid metabolism</keyword>
<evidence type="ECO:0000256" key="8">
    <source>
        <dbReference type="ARBA" id="ARBA00023136"/>
    </source>
</evidence>
<evidence type="ECO:0000256" key="1">
    <source>
        <dbReference type="ARBA" id="ARBA00004141"/>
    </source>
</evidence>
<evidence type="ECO:0000256" key="4">
    <source>
        <dbReference type="ARBA" id="ARBA00022516"/>
    </source>
</evidence>
<comment type="subcellular location">
    <subcellularLocation>
        <location evidence="1">Membrane</location>
        <topology evidence="1">Multi-pass membrane protein</topology>
    </subcellularLocation>
</comment>
<comment type="pathway">
    <text evidence="2">Lipid metabolism.</text>
</comment>
<dbReference type="InterPro" id="IPR050324">
    <property type="entry name" value="CDP-alcohol_PTase-I"/>
</dbReference>
<dbReference type="STRING" id="51670.SAMN04488557_2823"/>
<keyword evidence="5 11" id="KW-0812">Transmembrane</keyword>
<evidence type="ECO:0000256" key="2">
    <source>
        <dbReference type="ARBA" id="ARBA00005189"/>
    </source>
</evidence>
<evidence type="ECO:0000256" key="3">
    <source>
        <dbReference type="ARBA" id="ARBA00010441"/>
    </source>
</evidence>
<accession>A0A1I7NQ97</accession>